<dbReference type="Proteomes" id="UP001283361">
    <property type="component" value="Unassembled WGS sequence"/>
</dbReference>
<evidence type="ECO:0000313" key="2">
    <source>
        <dbReference type="Proteomes" id="UP001283361"/>
    </source>
</evidence>
<proteinExistence type="predicted"/>
<gene>
    <name evidence="1" type="ORF">RRG08_015611</name>
</gene>
<reference evidence="1" key="1">
    <citation type="journal article" date="2023" name="G3 (Bethesda)">
        <title>A reference genome for the long-term kleptoplast-retaining sea slug Elysia crispata morphotype clarki.</title>
        <authorList>
            <person name="Eastman K.E."/>
            <person name="Pendleton A.L."/>
            <person name="Shaikh M.A."/>
            <person name="Suttiyut T."/>
            <person name="Ogas R."/>
            <person name="Tomko P."/>
            <person name="Gavelis G."/>
            <person name="Widhalm J.R."/>
            <person name="Wisecaver J.H."/>
        </authorList>
    </citation>
    <scope>NUCLEOTIDE SEQUENCE</scope>
    <source>
        <strain evidence="1">ECLA1</strain>
    </source>
</reference>
<dbReference type="EMBL" id="JAWDGP010006188">
    <property type="protein sequence ID" value="KAK3745884.1"/>
    <property type="molecule type" value="Genomic_DNA"/>
</dbReference>
<keyword evidence="2" id="KW-1185">Reference proteome</keyword>
<dbReference type="AlphaFoldDB" id="A0AAE0YHB5"/>
<evidence type="ECO:0000313" key="1">
    <source>
        <dbReference type="EMBL" id="KAK3745884.1"/>
    </source>
</evidence>
<accession>A0AAE0YHB5</accession>
<name>A0AAE0YHB5_9GAST</name>
<sequence>MSIDVLTISKDIQVEYGRLLSISQYYSKFLVMKPVNNEFNLRVTIKMTIVTKSDRAVVEWLTSSPFRIFSAHTTYIELTNVHGAL</sequence>
<comment type="caution">
    <text evidence="1">The sequence shown here is derived from an EMBL/GenBank/DDBJ whole genome shotgun (WGS) entry which is preliminary data.</text>
</comment>
<protein>
    <submittedName>
        <fullName evidence="1">Uncharacterized protein</fullName>
    </submittedName>
</protein>
<organism evidence="1 2">
    <name type="scientific">Elysia crispata</name>
    <name type="common">lettuce slug</name>
    <dbReference type="NCBI Taxonomy" id="231223"/>
    <lineage>
        <taxon>Eukaryota</taxon>
        <taxon>Metazoa</taxon>
        <taxon>Spiralia</taxon>
        <taxon>Lophotrochozoa</taxon>
        <taxon>Mollusca</taxon>
        <taxon>Gastropoda</taxon>
        <taxon>Heterobranchia</taxon>
        <taxon>Euthyneura</taxon>
        <taxon>Panpulmonata</taxon>
        <taxon>Sacoglossa</taxon>
        <taxon>Placobranchoidea</taxon>
        <taxon>Plakobranchidae</taxon>
        <taxon>Elysia</taxon>
    </lineage>
</organism>